<keyword evidence="2" id="KW-1185">Reference proteome</keyword>
<evidence type="ECO:0000313" key="2">
    <source>
        <dbReference type="Proteomes" id="UP000005309"/>
    </source>
</evidence>
<accession>C4V2Z2</accession>
<dbReference type="AlphaFoldDB" id="C4V2Z2"/>
<organism evidence="1 2">
    <name type="scientific">Selenomonas flueggei ATCC 43531</name>
    <dbReference type="NCBI Taxonomy" id="638302"/>
    <lineage>
        <taxon>Bacteria</taxon>
        <taxon>Bacillati</taxon>
        <taxon>Bacillota</taxon>
        <taxon>Negativicutes</taxon>
        <taxon>Selenomonadales</taxon>
        <taxon>Selenomonadaceae</taxon>
        <taxon>Selenomonas</taxon>
    </lineage>
</organism>
<comment type="caution">
    <text evidence="1">The sequence shown here is derived from an EMBL/GenBank/DDBJ whole genome shotgun (WGS) entry which is preliminary data.</text>
</comment>
<reference evidence="1 2" key="1">
    <citation type="submission" date="2009-04" db="EMBL/GenBank/DDBJ databases">
        <authorList>
            <person name="Qin X."/>
            <person name="Bachman B."/>
            <person name="Battles P."/>
            <person name="Bell A."/>
            <person name="Bess C."/>
            <person name="Bickham C."/>
            <person name="Chaboub L."/>
            <person name="Chen D."/>
            <person name="Coyle M."/>
            <person name="Deiros D.R."/>
            <person name="Dinh H."/>
            <person name="Forbes L."/>
            <person name="Fowler G."/>
            <person name="Francisco L."/>
            <person name="Fu Q."/>
            <person name="Gubbala S."/>
            <person name="Hale W."/>
            <person name="Han Y."/>
            <person name="Hemphill L."/>
            <person name="Highlander S.K."/>
            <person name="Hirani K."/>
            <person name="Hogues M."/>
            <person name="Jackson L."/>
            <person name="Jakkamsetti A."/>
            <person name="Javaid M."/>
            <person name="Jiang H."/>
            <person name="Korchina V."/>
            <person name="Kovar C."/>
            <person name="Lara F."/>
            <person name="Lee S."/>
            <person name="Mata R."/>
            <person name="Mathew T."/>
            <person name="Moen C."/>
            <person name="Morales K."/>
            <person name="Munidasa M."/>
            <person name="Nazareth L."/>
            <person name="Ngo R."/>
            <person name="Nguyen L."/>
            <person name="Okwuonu G."/>
            <person name="Ongeri F."/>
            <person name="Patil S."/>
            <person name="Petrosino J."/>
            <person name="Pham C."/>
            <person name="Pham P."/>
            <person name="Pu L.-L."/>
            <person name="Puazo M."/>
            <person name="Raj R."/>
            <person name="Reid J."/>
            <person name="Rouhana J."/>
            <person name="Saada N."/>
            <person name="Shang Y."/>
            <person name="Simmons D."/>
            <person name="Thornton R."/>
            <person name="Warren J."/>
            <person name="Weissenberger G."/>
            <person name="Zhang J."/>
            <person name="Zhang L."/>
            <person name="Zhou C."/>
            <person name="Zhu D."/>
            <person name="Muzny D."/>
            <person name="Worley K."/>
            <person name="Gibbs R."/>
        </authorList>
    </citation>
    <scope>NUCLEOTIDE SEQUENCE [LARGE SCALE GENOMIC DNA]</scope>
    <source>
        <strain evidence="1 2">ATCC 43531</strain>
    </source>
</reference>
<protein>
    <submittedName>
        <fullName evidence="1">Uncharacterized protein</fullName>
    </submittedName>
</protein>
<dbReference type="STRING" id="638302.HMPREF0908_0856"/>
<dbReference type="HOGENOM" id="CLU_3205165_0_0_9"/>
<dbReference type="EMBL" id="ACLA01000011">
    <property type="protein sequence ID" value="EEQ48828.1"/>
    <property type="molecule type" value="Genomic_DNA"/>
</dbReference>
<proteinExistence type="predicted"/>
<evidence type="ECO:0000313" key="1">
    <source>
        <dbReference type="EMBL" id="EEQ48828.1"/>
    </source>
</evidence>
<dbReference type="Proteomes" id="UP000005309">
    <property type="component" value="Unassembled WGS sequence"/>
</dbReference>
<gene>
    <name evidence="1" type="ORF">HMPREF0908_0856</name>
</gene>
<name>C4V2Z2_9FIRM</name>
<sequence>MVNSQRIIRQNAPYFNNPLIYKECAGLSLRKGGWKKFSVSLAIDA</sequence>